<comment type="subunit">
    <text evidence="8">Heterodimer of a catalytic subunit (MsrP) and a heme-binding subunit (MsrQ).</text>
</comment>
<keyword evidence="8" id="KW-0285">Flavoprotein</keyword>
<dbReference type="PANTHER" id="PTHR36964:SF1">
    <property type="entry name" value="PROTEIN-METHIONINE-SULFOXIDE REDUCTASE HEME-BINDING SUBUNIT MSRQ"/>
    <property type="match status" value="1"/>
</dbReference>
<feature type="transmembrane region" description="Helical" evidence="8">
    <location>
        <begin position="12"/>
        <end position="31"/>
    </location>
</feature>
<reference evidence="11" key="2">
    <citation type="submission" date="2023-07" db="EMBL/GenBank/DDBJ databases">
        <title>Shewanella mangrovi sp. nov., an acetaldehyde- degrading bacterium isolated from mangrove sediment.</title>
        <authorList>
            <person name="Liu Y."/>
        </authorList>
    </citation>
    <scope>NUCLEOTIDE SEQUENCE [LARGE SCALE GENOMIC DNA]</scope>
    <source>
        <strain evidence="11">C32</strain>
    </source>
</reference>
<keyword evidence="2 8" id="KW-0813">Transport</keyword>
<evidence type="ECO:0000259" key="9">
    <source>
        <dbReference type="Pfam" id="PF01794"/>
    </source>
</evidence>
<keyword evidence="11" id="KW-1185">Reference proteome</keyword>
<evidence type="ECO:0000256" key="8">
    <source>
        <dbReference type="HAMAP-Rule" id="MF_01207"/>
    </source>
</evidence>
<feature type="transmembrane region" description="Helical" evidence="8">
    <location>
        <begin position="150"/>
        <end position="167"/>
    </location>
</feature>
<gene>
    <name evidence="8 10" type="primary">msrQ</name>
    <name evidence="10" type="ORF">L9G74_18315</name>
</gene>
<dbReference type="RefSeq" id="WP_238898214.1">
    <property type="nucleotide sequence ID" value="NZ_JAKOGG010000020.1"/>
</dbReference>
<keyword evidence="3 8" id="KW-0349">Heme</keyword>
<proteinExistence type="inferred from homology"/>
<evidence type="ECO:0000256" key="7">
    <source>
        <dbReference type="ARBA" id="ARBA00023136"/>
    </source>
</evidence>
<evidence type="ECO:0000256" key="6">
    <source>
        <dbReference type="ARBA" id="ARBA00023004"/>
    </source>
</evidence>
<keyword evidence="6 8" id="KW-0408">Iron</keyword>
<keyword evidence="5 8" id="KW-1133">Transmembrane helix</keyword>
<dbReference type="HAMAP" id="MF_01207">
    <property type="entry name" value="MsrQ"/>
    <property type="match status" value="1"/>
</dbReference>
<evidence type="ECO:0000256" key="4">
    <source>
        <dbReference type="ARBA" id="ARBA00022692"/>
    </source>
</evidence>
<comment type="function">
    <text evidence="8">Part of the MsrPQ system that repairs oxidized periplasmic proteins containing methionine sulfoxide residues (Met-O), using respiratory chain electrons. Thus protects these proteins from oxidative-stress damage caused by reactive species of oxygen and chlorine generated by the host defense mechanisms. MsrPQ is essential for the maintenance of envelope integrity under bleach stress, rescuing a wide series of structurally unrelated periplasmic proteins from methionine oxidation. MsrQ provides electrons for reduction to the reductase catalytic subunit MsrP, using the quinone pool of the respiratory chain.</text>
</comment>
<comment type="cofactor">
    <cofactor evidence="8">
        <name>FMN</name>
        <dbReference type="ChEBI" id="CHEBI:58210"/>
    </cofactor>
    <text evidence="8">Binds 1 FMN per subunit.</text>
</comment>
<dbReference type="Proteomes" id="UP001201549">
    <property type="component" value="Unassembled WGS sequence"/>
</dbReference>
<feature type="transmembrane region" description="Helical" evidence="8">
    <location>
        <begin position="43"/>
        <end position="69"/>
    </location>
</feature>
<protein>
    <recommendedName>
        <fullName evidence="8">Protein-methionine-sulfoxide reductase heme-binding subunit MsrQ</fullName>
    </recommendedName>
    <alternativeName>
        <fullName evidence="8">Flavocytochrome MsrQ</fullName>
    </alternativeName>
</protein>
<comment type="subcellular location">
    <subcellularLocation>
        <location evidence="8">Cell membrane</location>
        <topology evidence="8">Multi-pass membrane protein</topology>
    </subcellularLocation>
    <subcellularLocation>
        <location evidence="1">Membrane</location>
        <topology evidence="1">Multi-pass membrane protein</topology>
    </subcellularLocation>
</comment>
<accession>A0ABT2FQT1</accession>
<keyword evidence="8" id="KW-0288">FMN</keyword>
<dbReference type="NCBIfam" id="NF003831">
    <property type="entry name" value="PRK05419.1-2"/>
    <property type="match status" value="1"/>
</dbReference>
<dbReference type="Pfam" id="PF01794">
    <property type="entry name" value="Ferric_reduct"/>
    <property type="match status" value="1"/>
</dbReference>
<comment type="cofactor">
    <cofactor evidence="8">
        <name>heme b</name>
        <dbReference type="ChEBI" id="CHEBI:60344"/>
    </cofactor>
    <text evidence="8">Binds 1 heme b (iron(II)-protoporphyrin IX) group per subunit.</text>
</comment>
<keyword evidence="8" id="KW-0249">Electron transport</keyword>
<feature type="transmembrane region" description="Helical" evidence="8">
    <location>
        <begin position="117"/>
        <end position="138"/>
    </location>
</feature>
<comment type="caution">
    <text evidence="10">The sequence shown here is derived from an EMBL/GenBank/DDBJ whole genome shotgun (WGS) entry which is preliminary data.</text>
</comment>
<organism evidence="10 11">
    <name type="scientific">Shewanella electrica</name>
    <dbReference type="NCBI Taxonomy" id="515560"/>
    <lineage>
        <taxon>Bacteria</taxon>
        <taxon>Pseudomonadati</taxon>
        <taxon>Pseudomonadota</taxon>
        <taxon>Gammaproteobacteria</taxon>
        <taxon>Alteromonadales</taxon>
        <taxon>Shewanellaceae</taxon>
        <taxon>Shewanella</taxon>
    </lineage>
</organism>
<feature type="transmembrane region" description="Helical" evidence="8">
    <location>
        <begin position="173"/>
        <end position="193"/>
    </location>
</feature>
<reference evidence="10 11" key="1">
    <citation type="submission" date="2022-02" db="EMBL/GenBank/DDBJ databases">
        <authorList>
            <person name="Zhuang L."/>
        </authorList>
    </citation>
    <scope>NUCLEOTIDE SEQUENCE [LARGE SCALE GENOMIC DNA]</scope>
    <source>
        <strain evidence="10 11">C32</strain>
    </source>
</reference>
<dbReference type="InterPro" id="IPR013130">
    <property type="entry name" value="Fe3_Rdtase_TM_dom"/>
</dbReference>
<evidence type="ECO:0000313" key="10">
    <source>
        <dbReference type="EMBL" id="MCS4558396.1"/>
    </source>
</evidence>
<evidence type="ECO:0000256" key="5">
    <source>
        <dbReference type="ARBA" id="ARBA00022989"/>
    </source>
</evidence>
<sequence length="205" mass="23709">MVRLSYRTVAIGRAVVHLLACLPLVWLFVTVNSGQAGGDPVQYIIHFLGKGALNLLILTMLVSPLARWLKQGQLMQLRRPLGLWSFAYASCHLASYVSFDLLFAWQLVGQELLQRPYLLVGISVWLTLLALAVTSFKRLQRRMGRRWQQLHNWVYLAIALAGVHYYWSVKSEIIEPSIYLAIIALLLLVRAKIHIHKWRQFFRFR</sequence>
<evidence type="ECO:0000313" key="11">
    <source>
        <dbReference type="Proteomes" id="UP001201549"/>
    </source>
</evidence>
<feature type="transmembrane region" description="Helical" evidence="8">
    <location>
        <begin position="81"/>
        <end position="105"/>
    </location>
</feature>
<evidence type="ECO:0000256" key="2">
    <source>
        <dbReference type="ARBA" id="ARBA00022448"/>
    </source>
</evidence>
<name>A0ABT2FQT1_9GAMM</name>
<dbReference type="PANTHER" id="PTHR36964">
    <property type="entry name" value="PROTEIN-METHIONINE-SULFOXIDE REDUCTASE HEME-BINDING SUBUNIT MSRQ"/>
    <property type="match status" value="1"/>
</dbReference>
<dbReference type="InterPro" id="IPR022837">
    <property type="entry name" value="MsrQ-like"/>
</dbReference>
<keyword evidence="8" id="KW-1003">Cell membrane</keyword>
<feature type="domain" description="Ferric oxidoreductase" evidence="9">
    <location>
        <begin position="53"/>
        <end position="161"/>
    </location>
</feature>
<comment type="similarity">
    <text evidence="8">Belongs to the MsrQ family.</text>
</comment>
<keyword evidence="4 8" id="KW-0812">Transmembrane</keyword>
<keyword evidence="8" id="KW-0479">Metal-binding</keyword>
<evidence type="ECO:0000256" key="1">
    <source>
        <dbReference type="ARBA" id="ARBA00004141"/>
    </source>
</evidence>
<evidence type="ECO:0000256" key="3">
    <source>
        <dbReference type="ARBA" id="ARBA00022617"/>
    </source>
</evidence>
<dbReference type="EMBL" id="JAKOGG010000020">
    <property type="protein sequence ID" value="MCS4558396.1"/>
    <property type="molecule type" value="Genomic_DNA"/>
</dbReference>
<keyword evidence="7 8" id="KW-0472">Membrane</keyword>